<comment type="subcellular location">
    <subcellularLocation>
        <location evidence="1">Endomembrane system</location>
    </subcellularLocation>
</comment>
<dbReference type="GO" id="GO:0030131">
    <property type="term" value="C:clathrin adaptor complex"/>
    <property type="evidence" value="ECO:0007669"/>
    <property type="project" value="UniProtKB-UniRule"/>
</dbReference>
<dbReference type="OrthoDB" id="10259133at2759"/>
<evidence type="ECO:0000256" key="1">
    <source>
        <dbReference type="ARBA" id="ARBA00004308"/>
    </source>
</evidence>
<dbReference type="GO" id="GO:0012505">
    <property type="term" value="C:endomembrane system"/>
    <property type="evidence" value="ECO:0007669"/>
    <property type="project" value="UniProtKB-SubCell"/>
</dbReference>
<dbReference type="SUPFAM" id="SSF49447">
    <property type="entry name" value="Second domain of Mu2 adaptin subunit (ap50) of ap2 adaptor"/>
    <property type="match status" value="1"/>
</dbReference>
<dbReference type="EMBL" id="LXWW01000057">
    <property type="protein sequence ID" value="OAO16846.1"/>
    <property type="molecule type" value="Genomic_DNA"/>
</dbReference>
<dbReference type="SUPFAM" id="SSF64356">
    <property type="entry name" value="SNARE-like"/>
    <property type="match status" value="1"/>
</dbReference>
<dbReference type="PRINTS" id="PR00314">
    <property type="entry name" value="CLATHRINADPT"/>
</dbReference>
<evidence type="ECO:0000313" key="7">
    <source>
        <dbReference type="EMBL" id="OAO11915.1"/>
    </source>
</evidence>
<dbReference type="Gene3D" id="2.60.40.1170">
    <property type="entry name" value="Mu homology domain, subdomain B"/>
    <property type="match status" value="2"/>
</dbReference>
<dbReference type="EMBL" id="LXWW01000575">
    <property type="protein sequence ID" value="OAO11915.1"/>
    <property type="molecule type" value="Genomic_DNA"/>
</dbReference>
<keyword evidence="2 5" id="KW-0813">Transport</keyword>
<dbReference type="Pfam" id="PF00928">
    <property type="entry name" value="Adap_comp_sub"/>
    <property type="match status" value="1"/>
</dbReference>
<comment type="similarity">
    <text evidence="5">Belongs to the adaptor complexes medium subunit family.</text>
</comment>
<evidence type="ECO:0000256" key="4">
    <source>
        <dbReference type="ARBA" id="ARBA00023136"/>
    </source>
</evidence>
<dbReference type="InterPro" id="IPR050431">
    <property type="entry name" value="Adaptor_comp_med_subunit"/>
</dbReference>
<dbReference type="Proteomes" id="UP000078348">
    <property type="component" value="Unassembled WGS sequence"/>
</dbReference>
<dbReference type="PANTHER" id="PTHR10529">
    <property type="entry name" value="AP COMPLEX SUBUNIT MU"/>
    <property type="match status" value="1"/>
</dbReference>
<protein>
    <submittedName>
        <fullName evidence="8">Adaptor protein complex 4, subunit mu 1</fullName>
    </submittedName>
    <submittedName>
        <fullName evidence="7">Adaptor protein complex 4, subunit mu 2</fullName>
    </submittedName>
</protein>
<evidence type="ECO:0000256" key="2">
    <source>
        <dbReference type="ARBA" id="ARBA00022448"/>
    </source>
</evidence>
<evidence type="ECO:0000256" key="5">
    <source>
        <dbReference type="PIRNR" id="PIRNR005992"/>
    </source>
</evidence>
<dbReference type="InterPro" id="IPR028565">
    <property type="entry name" value="MHD"/>
</dbReference>
<sequence length="430" mass="49214">MISQFFILSDRGDRLILKDFRFDTPITSCEKFLRVVRSWPKGDCPPVFVSGAITYIFEKKNGLYFVINTKMNMSPALGVEILNRILKIIKDYCGMLTEEAVRKNFALIYELLDEAIDFGYPQDTSSEVLANYVHNKPKGVIGDVNKSVIADRDKKKKVNELYVDVFERLNCMMNLHGEVISQSIDGSISMRSYLSGCPPVRMLLAENTVIGKDSPLPDVKDTTGRTLTAEDFIVLDDINFNGCMKLDKFDAQRLLCFNPPEGEFTAVNYRITTSFKPPFTLRPMVEEKSETKIELILQVRAEFEPDVEANNVFISMHAPHDTTTCTVTLAPDVQGQVKEYREKERRVLWMISKVTGQKEYYLKVVFNLEKPANQFITKEISPVALNFEIPNYQVSGLRIRGLAVDVEDKNYNAHRYIRYITQSNSYCCRL</sequence>
<evidence type="ECO:0000256" key="3">
    <source>
        <dbReference type="ARBA" id="ARBA00022927"/>
    </source>
</evidence>
<evidence type="ECO:0000313" key="9">
    <source>
        <dbReference type="Proteomes" id="UP000078348"/>
    </source>
</evidence>
<evidence type="ECO:0000313" key="8">
    <source>
        <dbReference type="EMBL" id="OAO16846.1"/>
    </source>
</evidence>
<dbReference type="InterPro" id="IPR001392">
    <property type="entry name" value="Clathrin_mu"/>
</dbReference>
<dbReference type="FunFam" id="3.30.450.60:FF:000002">
    <property type="entry name" value="AP-2 complex subunit mu, putative"/>
    <property type="match status" value="1"/>
</dbReference>
<dbReference type="CDD" id="cd14838">
    <property type="entry name" value="AP4_Mu_N"/>
    <property type="match status" value="1"/>
</dbReference>
<keyword evidence="3 5" id="KW-0653">Protein transport</keyword>
<evidence type="ECO:0000259" key="6">
    <source>
        <dbReference type="PROSITE" id="PS51072"/>
    </source>
</evidence>
<dbReference type="STRING" id="478820.A0A196S441"/>
<dbReference type="Gene3D" id="3.30.450.60">
    <property type="match status" value="1"/>
</dbReference>
<dbReference type="GO" id="GO:0016192">
    <property type="term" value="P:vesicle-mediated transport"/>
    <property type="evidence" value="ECO:0007669"/>
    <property type="project" value="InterPro"/>
</dbReference>
<proteinExistence type="inferred from homology"/>
<organism evidence="7 9">
    <name type="scientific">Blastocystis sp. subtype 1 (strain ATCC 50177 / NandII)</name>
    <dbReference type="NCBI Taxonomy" id="478820"/>
    <lineage>
        <taxon>Eukaryota</taxon>
        <taxon>Sar</taxon>
        <taxon>Stramenopiles</taxon>
        <taxon>Bigyra</taxon>
        <taxon>Opalozoa</taxon>
        <taxon>Opalinata</taxon>
        <taxon>Blastocystidae</taxon>
        <taxon>Blastocystis</taxon>
    </lineage>
</organism>
<feature type="domain" description="MHD" evidence="6">
    <location>
        <begin position="158"/>
        <end position="429"/>
    </location>
</feature>
<keyword evidence="9" id="KW-1185">Reference proteome</keyword>
<dbReference type="CDD" id="cd09253">
    <property type="entry name" value="AP-4_Mu4_Cterm"/>
    <property type="match status" value="1"/>
</dbReference>
<comment type="caution">
    <text evidence="7">The sequence shown here is derived from an EMBL/GenBank/DDBJ whole genome shotgun (WGS) entry which is preliminary data.</text>
</comment>
<keyword evidence="4" id="KW-0472">Membrane</keyword>
<name>A0A196S441_BLAHN</name>
<dbReference type="GO" id="GO:0006886">
    <property type="term" value="P:intracellular protein transport"/>
    <property type="evidence" value="ECO:0007669"/>
    <property type="project" value="UniProtKB-UniRule"/>
</dbReference>
<dbReference type="InterPro" id="IPR011012">
    <property type="entry name" value="Longin-like_dom_sf"/>
</dbReference>
<accession>A0A196S441</accession>
<dbReference type="PROSITE" id="PS51072">
    <property type="entry name" value="MHD"/>
    <property type="match status" value="1"/>
</dbReference>
<reference evidence="7 9" key="1">
    <citation type="submission" date="2016-05" db="EMBL/GenBank/DDBJ databases">
        <title>Nuclear genome of Blastocystis sp. subtype 1 NandII.</title>
        <authorList>
            <person name="Gentekaki E."/>
            <person name="Curtis B."/>
            <person name="Stairs C."/>
            <person name="Eme L."/>
            <person name="Herman E."/>
            <person name="Klimes V."/>
            <person name="Arias M.C."/>
            <person name="Elias M."/>
            <person name="Hilliou F."/>
            <person name="Klute M."/>
            <person name="Malik S.-B."/>
            <person name="Pightling A."/>
            <person name="Rachubinski R."/>
            <person name="Salas D."/>
            <person name="Schlacht A."/>
            <person name="Suga H."/>
            <person name="Archibald J."/>
            <person name="Ball S.G."/>
            <person name="Clark G."/>
            <person name="Dacks J."/>
            <person name="Van Der Giezen M."/>
            <person name="Tsaousis A."/>
            <person name="Roger A."/>
        </authorList>
    </citation>
    <scope>NUCLEOTIDE SEQUENCE [LARGE SCALE GENOMIC DNA]</scope>
    <source>
        <strain evidence="9">ATCC 50177 / NandII</strain>
        <strain evidence="7">NandII</strain>
    </source>
</reference>
<dbReference type="InterPro" id="IPR036168">
    <property type="entry name" value="AP2_Mu_C_sf"/>
</dbReference>
<dbReference type="PIRSF" id="PIRSF005992">
    <property type="entry name" value="Clathrin_mu"/>
    <property type="match status" value="1"/>
</dbReference>
<dbReference type="AlphaFoldDB" id="A0A196S441"/>
<gene>
    <name evidence="8" type="ORF">AV274_1435</name>
    <name evidence="7" type="ORF">AV274_6419</name>
</gene>